<organism evidence="1 2">
    <name type="scientific">Arthrobacter phage Atraxa</name>
    <dbReference type="NCBI Taxonomy" id="2419947"/>
    <lineage>
        <taxon>Viruses</taxon>
        <taxon>Duplodnaviria</taxon>
        <taxon>Heunggongvirae</taxon>
        <taxon>Uroviricota</taxon>
        <taxon>Caudoviricetes</taxon>
        <taxon>Atraxavirus</taxon>
        <taxon>Atraxavirus atraxa</taxon>
    </lineage>
</organism>
<accession>A0A3G2KD81</accession>
<dbReference type="RefSeq" id="YP_010649390.1">
    <property type="nucleotide sequence ID" value="NC_070767.1"/>
</dbReference>
<reference evidence="1 2" key="1">
    <citation type="submission" date="2018-09" db="EMBL/GenBank/DDBJ databases">
        <authorList>
            <person name="Fryberger R.B."/>
            <person name="Stoner T.H."/>
            <person name="Garlena R.A."/>
            <person name="Russell D.A."/>
            <person name="Pope W.H."/>
            <person name="Jacobs-Sera D."/>
            <person name="Hatfull G.F."/>
        </authorList>
    </citation>
    <scope>NUCLEOTIDE SEQUENCE [LARGE SCALE GENOMIC DNA]</scope>
</reference>
<proteinExistence type="predicted"/>
<dbReference type="EMBL" id="MH834597">
    <property type="protein sequence ID" value="AYN56962.1"/>
    <property type="molecule type" value="Genomic_DNA"/>
</dbReference>
<protein>
    <submittedName>
        <fullName evidence="1">Head-to-tail adaptor</fullName>
    </submittedName>
</protein>
<dbReference type="Proteomes" id="UP000276426">
    <property type="component" value="Segment"/>
</dbReference>
<evidence type="ECO:0000313" key="1">
    <source>
        <dbReference type="EMBL" id="AYN56962.1"/>
    </source>
</evidence>
<dbReference type="GeneID" id="77924941"/>
<dbReference type="KEGG" id="vg:77924941"/>
<keyword evidence="2" id="KW-1185">Reference proteome</keyword>
<gene>
    <name evidence="1" type="primary">6</name>
    <name evidence="1" type="ORF">PBI_ATRAXA_6</name>
</gene>
<name>A0A3G2KD81_9CAUD</name>
<sequence length="108" mass="11962">MITDKELGNYLRVKNPESDPDIALVVLSTNSFVDSLPDKPTMVVEGQTVWAPQTKLAALMFGARLYQRRNSPNGIEAMTEGGATYVARYDPDVARMLRLDGHQIPRIG</sequence>
<evidence type="ECO:0000313" key="2">
    <source>
        <dbReference type="Proteomes" id="UP000276426"/>
    </source>
</evidence>